<accession>A0A0B2UCA3</accession>
<dbReference type="InterPro" id="IPR000182">
    <property type="entry name" value="GNAT_dom"/>
</dbReference>
<evidence type="ECO:0000259" key="1">
    <source>
        <dbReference type="PROSITE" id="PS51186"/>
    </source>
</evidence>
<name>A0A0B2UCA3_9GAMM</name>
<keyword evidence="2" id="KW-0808">Transferase</keyword>
<feature type="domain" description="N-acetyltransferase" evidence="1">
    <location>
        <begin position="1"/>
        <end position="149"/>
    </location>
</feature>
<dbReference type="EMBL" id="JHQK01000006">
    <property type="protein sequence ID" value="KHN67028.1"/>
    <property type="molecule type" value="Genomic_DNA"/>
</dbReference>
<dbReference type="InterPro" id="IPR016181">
    <property type="entry name" value="Acyl_CoA_acyltransferase"/>
</dbReference>
<sequence length="151" mass="17908">MEILRLSDHPKYKEMAAHWFSGKWQVPVEAYLDSIQISIDQKHIVPQWYAVLDENNRLIAGAGVIDNDFHERKDLTPNLCALFVEENYRNQKIAKKVLDFIRQDLSNHGIKKLYLITDHTEFYEKCGWQFLTMVKDDEDEIVRMYVAETFQ</sequence>
<comment type="caution">
    <text evidence="2">The sequence shown here is derived from an EMBL/GenBank/DDBJ whole genome shotgun (WGS) entry which is preliminary data.</text>
</comment>
<dbReference type="AlphaFoldDB" id="A0A0B2UCA3"/>
<evidence type="ECO:0000313" key="2">
    <source>
        <dbReference type="EMBL" id="KHN67028.1"/>
    </source>
</evidence>
<proteinExistence type="predicted"/>
<gene>
    <name evidence="2" type="ORF">DH17_15995</name>
</gene>
<dbReference type="Gene3D" id="3.40.630.30">
    <property type="match status" value="1"/>
</dbReference>
<dbReference type="Proteomes" id="UP000031012">
    <property type="component" value="Unassembled WGS sequence"/>
</dbReference>
<dbReference type="SUPFAM" id="SSF55729">
    <property type="entry name" value="Acyl-CoA N-acyltransferases (Nat)"/>
    <property type="match status" value="1"/>
</dbReference>
<dbReference type="Pfam" id="PF13508">
    <property type="entry name" value="Acetyltransf_7"/>
    <property type="match status" value="1"/>
</dbReference>
<dbReference type="CDD" id="cd04301">
    <property type="entry name" value="NAT_SF"/>
    <property type="match status" value="1"/>
</dbReference>
<reference evidence="2 3" key="1">
    <citation type="submission" date="2014-03" db="EMBL/GenBank/DDBJ databases">
        <title>Genome sequence of the diesel-degrader and plant-growth promoter Acinetobacter oleivorans PF-1 isolated from the roots of poplar tree.</title>
        <authorList>
            <person name="Gkorezis P."/>
            <person name="van Hamme J."/>
            <person name="Rineau F."/>
            <person name="Vangronsveld J."/>
            <person name="Francetti A."/>
        </authorList>
    </citation>
    <scope>NUCLEOTIDE SEQUENCE [LARGE SCALE GENOMIC DNA]</scope>
    <source>
        <strain evidence="2 3">PF1</strain>
    </source>
</reference>
<dbReference type="GO" id="GO:0016747">
    <property type="term" value="F:acyltransferase activity, transferring groups other than amino-acyl groups"/>
    <property type="evidence" value="ECO:0007669"/>
    <property type="project" value="InterPro"/>
</dbReference>
<organism evidence="2 3">
    <name type="scientific">Acinetobacter oleivorans</name>
    <dbReference type="NCBI Taxonomy" id="1148157"/>
    <lineage>
        <taxon>Bacteria</taxon>
        <taxon>Pseudomonadati</taxon>
        <taxon>Pseudomonadota</taxon>
        <taxon>Gammaproteobacteria</taxon>
        <taxon>Moraxellales</taxon>
        <taxon>Moraxellaceae</taxon>
        <taxon>Acinetobacter</taxon>
    </lineage>
</organism>
<protein>
    <submittedName>
        <fullName evidence="2">Acetyltransferase</fullName>
    </submittedName>
</protein>
<evidence type="ECO:0000313" key="3">
    <source>
        <dbReference type="Proteomes" id="UP000031012"/>
    </source>
</evidence>
<dbReference type="PROSITE" id="PS51186">
    <property type="entry name" value="GNAT"/>
    <property type="match status" value="1"/>
</dbReference>